<dbReference type="Gene3D" id="1.10.287.660">
    <property type="entry name" value="Helix hairpin bin"/>
    <property type="match status" value="1"/>
</dbReference>
<dbReference type="EMBL" id="JBBNAG010000006">
    <property type="protein sequence ID" value="KAK9126547.1"/>
    <property type="molecule type" value="Genomic_DNA"/>
</dbReference>
<sequence>MFKSFWGSQEQQASPRIQEVPQSSWYPPSVVGSNSSRPSTAGSASSSGLNVQRPLDHSPSSSIGPVPPSEASSIIFLLKDKSVDELRKLLSDKDAYNQFLHSLDQVKTQNKVRDDLRNETLQLTRENLEKEPQILELRNQCRIIRTTELAAAQERLNELQMKKDETLKFYSPAALLQRLQEAMNKTDVESEALYNQFLEKEIDLNTFIQRYKKLRTTYHKQALTHLAAKSSIG</sequence>
<evidence type="ECO:0000313" key="11">
    <source>
        <dbReference type="Proteomes" id="UP001419268"/>
    </source>
</evidence>
<evidence type="ECO:0000256" key="7">
    <source>
        <dbReference type="SAM" id="Coils"/>
    </source>
</evidence>
<feature type="coiled-coil region" evidence="7">
    <location>
        <begin position="149"/>
        <end position="196"/>
    </location>
</feature>
<evidence type="ECO:0000256" key="2">
    <source>
        <dbReference type="ARBA" id="ARBA00007617"/>
    </source>
</evidence>
<protein>
    <recommendedName>
        <fullName evidence="9">VPS37 C-terminal domain-containing protein</fullName>
    </recommendedName>
</protein>
<name>A0AAP0P0C0_9MAGN</name>
<dbReference type="InterPro" id="IPR029012">
    <property type="entry name" value="Helix_hairpin_bin_sf"/>
</dbReference>
<dbReference type="InterPro" id="IPR037202">
    <property type="entry name" value="ESCRT_assembly_dom"/>
</dbReference>
<evidence type="ECO:0000256" key="6">
    <source>
        <dbReference type="PROSITE-ProRule" id="PRU00646"/>
    </source>
</evidence>
<feature type="region of interest" description="Disordered" evidence="8">
    <location>
        <begin position="1"/>
        <end position="67"/>
    </location>
</feature>
<keyword evidence="11" id="KW-1185">Reference proteome</keyword>
<keyword evidence="7" id="KW-0175">Coiled coil</keyword>
<feature type="compositionally biased region" description="Low complexity" evidence="8">
    <location>
        <begin position="32"/>
        <end position="48"/>
    </location>
</feature>
<proteinExistence type="inferred from homology"/>
<gene>
    <name evidence="10" type="ORF">Scep_015393</name>
</gene>
<dbReference type="Pfam" id="PF07200">
    <property type="entry name" value="Mod_r"/>
    <property type="match status" value="1"/>
</dbReference>
<dbReference type="GO" id="GO:0043162">
    <property type="term" value="P:ubiquitin-dependent protein catabolic process via the multivesicular body sorting pathway"/>
    <property type="evidence" value="ECO:0007669"/>
    <property type="project" value="TreeGrafter"/>
</dbReference>
<dbReference type="PROSITE" id="PS51314">
    <property type="entry name" value="VPS37_C"/>
    <property type="match status" value="1"/>
</dbReference>
<evidence type="ECO:0000259" key="9">
    <source>
        <dbReference type="PROSITE" id="PS51314"/>
    </source>
</evidence>
<feature type="domain" description="VPS37 C-terminal" evidence="9">
    <location>
        <begin position="153"/>
        <end position="233"/>
    </location>
</feature>
<keyword evidence="3 6" id="KW-0813">Transport</keyword>
<accession>A0AAP0P0C0</accession>
<keyword evidence="5 6" id="KW-0653">Protein transport</keyword>
<evidence type="ECO:0000256" key="4">
    <source>
        <dbReference type="ARBA" id="ARBA00022753"/>
    </source>
</evidence>
<dbReference type="AlphaFoldDB" id="A0AAP0P0C0"/>
<dbReference type="Proteomes" id="UP001419268">
    <property type="component" value="Unassembled WGS sequence"/>
</dbReference>
<evidence type="ECO:0000256" key="8">
    <source>
        <dbReference type="SAM" id="MobiDB-lite"/>
    </source>
</evidence>
<keyword evidence="4" id="KW-0967">Endosome</keyword>
<organism evidence="10 11">
    <name type="scientific">Stephania cephalantha</name>
    <dbReference type="NCBI Taxonomy" id="152367"/>
    <lineage>
        <taxon>Eukaryota</taxon>
        <taxon>Viridiplantae</taxon>
        <taxon>Streptophyta</taxon>
        <taxon>Embryophyta</taxon>
        <taxon>Tracheophyta</taxon>
        <taxon>Spermatophyta</taxon>
        <taxon>Magnoliopsida</taxon>
        <taxon>Ranunculales</taxon>
        <taxon>Menispermaceae</taxon>
        <taxon>Menispermoideae</taxon>
        <taxon>Cissampelideae</taxon>
        <taxon>Stephania</taxon>
    </lineage>
</organism>
<dbReference type="SUPFAM" id="SSF140111">
    <property type="entry name" value="Endosomal sorting complex assembly domain"/>
    <property type="match status" value="1"/>
</dbReference>
<comment type="similarity">
    <text evidence="2">Belongs to the VPS37 family.</text>
</comment>
<dbReference type="GO" id="GO:0006623">
    <property type="term" value="P:protein targeting to vacuole"/>
    <property type="evidence" value="ECO:0007669"/>
    <property type="project" value="TreeGrafter"/>
</dbReference>
<evidence type="ECO:0000256" key="5">
    <source>
        <dbReference type="ARBA" id="ARBA00022927"/>
    </source>
</evidence>
<dbReference type="GO" id="GO:0006612">
    <property type="term" value="P:protein targeting to membrane"/>
    <property type="evidence" value="ECO:0007669"/>
    <property type="project" value="TreeGrafter"/>
</dbReference>
<dbReference type="InterPro" id="IPR009851">
    <property type="entry name" value="Mod_r"/>
</dbReference>
<comment type="caution">
    <text evidence="10">The sequence shown here is derived from an EMBL/GenBank/DDBJ whole genome shotgun (WGS) entry which is preliminary data.</text>
</comment>
<reference evidence="10 11" key="1">
    <citation type="submission" date="2024-01" db="EMBL/GenBank/DDBJ databases">
        <title>Genome assemblies of Stephania.</title>
        <authorList>
            <person name="Yang L."/>
        </authorList>
    </citation>
    <scope>NUCLEOTIDE SEQUENCE [LARGE SCALE GENOMIC DNA]</scope>
    <source>
        <strain evidence="10">JXDWG</strain>
        <tissue evidence="10">Leaf</tissue>
    </source>
</reference>
<dbReference type="PANTHER" id="PTHR13678:SF2">
    <property type="entry name" value="VACUOLAR PROTEIN SORTING-ASSOCIATED PROTEIN 37A"/>
    <property type="match status" value="1"/>
</dbReference>
<feature type="compositionally biased region" description="Polar residues" evidence="8">
    <location>
        <begin position="1"/>
        <end position="26"/>
    </location>
</feature>
<comment type="subcellular location">
    <subcellularLocation>
        <location evidence="1">Endosome</location>
    </subcellularLocation>
</comment>
<evidence type="ECO:0000313" key="10">
    <source>
        <dbReference type="EMBL" id="KAK9126547.1"/>
    </source>
</evidence>
<evidence type="ECO:0000256" key="1">
    <source>
        <dbReference type="ARBA" id="ARBA00004177"/>
    </source>
</evidence>
<evidence type="ECO:0000256" key="3">
    <source>
        <dbReference type="ARBA" id="ARBA00022448"/>
    </source>
</evidence>
<dbReference type="GO" id="GO:0000813">
    <property type="term" value="C:ESCRT I complex"/>
    <property type="evidence" value="ECO:0007669"/>
    <property type="project" value="UniProtKB-ARBA"/>
</dbReference>
<dbReference type="PANTHER" id="PTHR13678">
    <property type="entry name" value="VACUOLAR PROTEIN SORTING-ASSOCIATED PROTEIN 37"/>
    <property type="match status" value="1"/>
</dbReference>